<organism evidence="1 2">
    <name type="scientific">Dreissena polymorpha</name>
    <name type="common">Zebra mussel</name>
    <name type="synonym">Mytilus polymorpha</name>
    <dbReference type="NCBI Taxonomy" id="45954"/>
    <lineage>
        <taxon>Eukaryota</taxon>
        <taxon>Metazoa</taxon>
        <taxon>Spiralia</taxon>
        <taxon>Lophotrochozoa</taxon>
        <taxon>Mollusca</taxon>
        <taxon>Bivalvia</taxon>
        <taxon>Autobranchia</taxon>
        <taxon>Heteroconchia</taxon>
        <taxon>Euheterodonta</taxon>
        <taxon>Imparidentia</taxon>
        <taxon>Neoheterodontei</taxon>
        <taxon>Myida</taxon>
        <taxon>Dreissenoidea</taxon>
        <taxon>Dreissenidae</taxon>
        <taxon>Dreissena</taxon>
    </lineage>
</organism>
<dbReference type="AlphaFoldDB" id="A0A9D4E8W6"/>
<comment type="caution">
    <text evidence="1">The sequence shown here is derived from an EMBL/GenBank/DDBJ whole genome shotgun (WGS) entry which is preliminary data.</text>
</comment>
<dbReference type="EMBL" id="JAIWYP010000009">
    <property type="protein sequence ID" value="KAH3775313.1"/>
    <property type="molecule type" value="Genomic_DNA"/>
</dbReference>
<reference evidence="1" key="1">
    <citation type="journal article" date="2019" name="bioRxiv">
        <title>The Genome of the Zebra Mussel, Dreissena polymorpha: A Resource for Invasive Species Research.</title>
        <authorList>
            <person name="McCartney M.A."/>
            <person name="Auch B."/>
            <person name="Kono T."/>
            <person name="Mallez S."/>
            <person name="Zhang Y."/>
            <person name="Obille A."/>
            <person name="Becker A."/>
            <person name="Abrahante J.E."/>
            <person name="Garbe J."/>
            <person name="Badalamenti J.P."/>
            <person name="Herman A."/>
            <person name="Mangelson H."/>
            <person name="Liachko I."/>
            <person name="Sullivan S."/>
            <person name="Sone E.D."/>
            <person name="Koren S."/>
            <person name="Silverstein K.A.T."/>
            <person name="Beckman K.B."/>
            <person name="Gohl D.M."/>
        </authorList>
    </citation>
    <scope>NUCLEOTIDE SEQUENCE</scope>
    <source>
        <strain evidence="1">Duluth1</strain>
        <tissue evidence="1">Whole animal</tissue>
    </source>
</reference>
<dbReference type="Proteomes" id="UP000828390">
    <property type="component" value="Unassembled WGS sequence"/>
</dbReference>
<reference evidence="1" key="2">
    <citation type="submission" date="2020-11" db="EMBL/GenBank/DDBJ databases">
        <authorList>
            <person name="McCartney M.A."/>
            <person name="Auch B."/>
            <person name="Kono T."/>
            <person name="Mallez S."/>
            <person name="Becker A."/>
            <person name="Gohl D.M."/>
            <person name="Silverstein K.A.T."/>
            <person name="Koren S."/>
            <person name="Bechman K.B."/>
            <person name="Herman A."/>
            <person name="Abrahante J.E."/>
            <person name="Garbe J."/>
        </authorList>
    </citation>
    <scope>NUCLEOTIDE SEQUENCE</scope>
    <source>
        <strain evidence="1">Duluth1</strain>
        <tissue evidence="1">Whole animal</tissue>
    </source>
</reference>
<proteinExistence type="predicted"/>
<gene>
    <name evidence="1" type="ORF">DPMN_176714</name>
</gene>
<keyword evidence="2" id="KW-1185">Reference proteome</keyword>
<evidence type="ECO:0000313" key="1">
    <source>
        <dbReference type="EMBL" id="KAH3775313.1"/>
    </source>
</evidence>
<evidence type="ECO:0000313" key="2">
    <source>
        <dbReference type="Proteomes" id="UP000828390"/>
    </source>
</evidence>
<sequence length="51" mass="5675">MAATALEMAWELSDSVPEDNALFITYCCVFNVQDTKDPEGPYLSSLLQFTV</sequence>
<protein>
    <submittedName>
        <fullName evidence="1">Uncharacterized protein</fullName>
    </submittedName>
</protein>
<name>A0A9D4E8W6_DREPO</name>
<accession>A0A9D4E8W6</accession>